<name>A0A9P4V755_9PLEO</name>
<dbReference type="Proteomes" id="UP000799444">
    <property type="component" value="Unassembled WGS sequence"/>
</dbReference>
<keyword evidence="2" id="KW-1185">Reference proteome</keyword>
<dbReference type="OrthoDB" id="3266974at2759"/>
<comment type="caution">
    <text evidence="1">The sequence shown here is derived from an EMBL/GenBank/DDBJ whole genome shotgun (WGS) entry which is preliminary data.</text>
</comment>
<reference evidence="1" key="1">
    <citation type="journal article" date="2020" name="Stud. Mycol.">
        <title>101 Dothideomycetes genomes: a test case for predicting lifestyles and emergence of pathogens.</title>
        <authorList>
            <person name="Haridas S."/>
            <person name="Albert R."/>
            <person name="Binder M."/>
            <person name="Bloem J."/>
            <person name="Labutti K."/>
            <person name="Salamov A."/>
            <person name="Andreopoulos B."/>
            <person name="Baker S."/>
            <person name="Barry K."/>
            <person name="Bills G."/>
            <person name="Bluhm B."/>
            <person name="Cannon C."/>
            <person name="Castanera R."/>
            <person name="Culley D."/>
            <person name="Daum C."/>
            <person name="Ezra D."/>
            <person name="Gonzalez J."/>
            <person name="Henrissat B."/>
            <person name="Kuo A."/>
            <person name="Liang C."/>
            <person name="Lipzen A."/>
            <person name="Lutzoni F."/>
            <person name="Magnuson J."/>
            <person name="Mondo S."/>
            <person name="Nolan M."/>
            <person name="Ohm R."/>
            <person name="Pangilinan J."/>
            <person name="Park H.-J."/>
            <person name="Ramirez L."/>
            <person name="Alfaro M."/>
            <person name="Sun H."/>
            <person name="Tritt A."/>
            <person name="Yoshinaga Y."/>
            <person name="Zwiers L.-H."/>
            <person name="Turgeon B."/>
            <person name="Goodwin S."/>
            <person name="Spatafora J."/>
            <person name="Crous P."/>
            <person name="Grigoriev I."/>
        </authorList>
    </citation>
    <scope>NUCLEOTIDE SEQUENCE</scope>
    <source>
        <strain evidence="1">CBS 125425</strain>
    </source>
</reference>
<dbReference type="EMBL" id="ML996106">
    <property type="protein sequence ID" value="KAF2738958.1"/>
    <property type="molecule type" value="Genomic_DNA"/>
</dbReference>
<proteinExistence type="predicted"/>
<organism evidence="1 2">
    <name type="scientific">Polyplosphaeria fusca</name>
    <dbReference type="NCBI Taxonomy" id="682080"/>
    <lineage>
        <taxon>Eukaryota</taxon>
        <taxon>Fungi</taxon>
        <taxon>Dikarya</taxon>
        <taxon>Ascomycota</taxon>
        <taxon>Pezizomycotina</taxon>
        <taxon>Dothideomycetes</taxon>
        <taxon>Pleosporomycetidae</taxon>
        <taxon>Pleosporales</taxon>
        <taxon>Tetraplosphaeriaceae</taxon>
        <taxon>Polyplosphaeria</taxon>
    </lineage>
</organism>
<gene>
    <name evidence="1" type="ORF">EJ04DRAFT_549490</name>
</gene>
<protein>
    <submittedName>
        <fullName evidence="1">Uncharacterized protein</fullName>
    </submittedName>
</protein>
<sequence length="453" mass="50617">MADKFILAPIQLDKIPLYILGDHSKPRAEELGVGNDNFRHRVVMYAGQTGDVAHVAGALVLDPDLDVLILSDPNTTGQAQAAFDTFKNAVDATRIEISSMSKDDCRALYDALLPSQGYEKRPIGNALWRGVGKDSKGAQLLKQANMVSLWSYERSGYRVEYPTVSVGGTTSLIASKFKAIKGIQPKDNELYKTLSAALSKKELTEEAIATWWTNKFEKVLPWPKDDKKEKDGLLLVWSRYTGHNVQNGHNPEGDSDPEGQLQLITMGRFLKYKVVTIGHDTDPEKWVGRPFNPKGDLHLGEFWREPTFKFKDDTGRASQTSLYVNLAKRFNVVQVGQKTGGMDNAALVGIPTIYIEDKRSPTSDRMKKWADVMTLYESAMIELPPTLDGKTSRTRLPEKNFAAFRYGYVQKQEIEGLGKEGESLAVNDGDIIFNQIKAMIKTAYPPNPWNKPK</sequence>
<evidence type="ECO:0000313" key="2">
    <source>
        <dbReference type="Proteomes" id="UP000799444"/>
    </source>
</evidence>
<evidence type="ECO:0000313" key="1">
    <source>
        <dbReference type="EMBL" id="KAF2738958.1"/>
    </source>
</evidence>
<dbReference type="AlphaFoldDB" id="A0A9P4V755"/>
<accession>A0A9P4V755</accession>